<evidence type="ECO:0000256" key="4">
    <source>
        <dbReference type="SAM" id="MobiDB-lite"/>
    </source>
</evidence>
<dbReference type="PROSITE" id="PS01124">
    <property type="entry name" value="HTH_ARAC_FAMILY_2"/>
    <property type="match status" value="1"/>
</dbReference>
<dbReference type="AlphaFoldDB" id="A0A511M4J8"/>
<keyword evidence="1" id="KW-0805">Transcription regulation</keyword>
<feature type="compositionally biased region" description="Low complexity" evidence="4">
    <location>
        <begin position="346"/>
        <end position="355"/>
    </location>
</feature>
<accession>A0A511M4J8</accession>
<evidence type="ECO:0000256" key="1">
    <source>
        <dbReference type="ARBA" id="ARBA00023015"/>
    </source>
</evidence>
<dbReference type="InterPro" id="IPR020449">
    <property type="entry name" value="Tscrpt_reg_AraC-type_HTH"/>
</dbReference>
<dbReference type="InterPro" id="IPR050204">
    <property type="entry name" value="AraC_XylS_family_regulators"/>
</dbReference>
<keyword evidence="3" id="KW-0804">Transcription</keyword>
<dbReference type="Gene3D" id="1.10.10.60">
    <property type="entry name" value="Homeodomain-like"/>
    <property type="match status" value="2"/>
</dbReference>
<comment type="caution">
    <text evidence="6">The sequence shown here is derived from an EMBL/GenBank/DDBJ whole genome shotgun (WGS) entry which is preliminary data.</text>
</comment>
<evidence type="ECO:0000313" key="6">
    <source>
        <dbReference type="EMBL" id="GEM35571.1"/>
    </source>
</evidence>
<gene>
    <name evidence="6" type="ORF">NN4_00900</name>
</gene>
<dbReference type="GO" id="GO:0003700">
    <property type="term" value="F:DNA-binding transcription factor activity"/>
    <property type="evidence" value="ECO:0007669"/>
    <property type="project" value="InterPro"/>
</dbReference>
<keyword evidence="7" id="KW-1185">Reference proteome</keyword>
<dbReference type="OrthoDB" id="241790at2"/>
<dbReference type="PANTHER" id="PTHR46796:SF13">
    <property type="entry name" value="HTH-TYPE TRANSCRIPTIONAL ACTIVATOR RHAS"/>
    <property type="match status" value="1"/>
</dbReference>
<dbReference type="InterPro" id="IPR018060">
    <property type="entry name" value="HTH_AraC"/>
</dbReference>
<sequence>MDPLSSLLSGIRAEGSVVAHAVLRPPWTIRFADRAPLIMVTVLRGDGTLVLADGSHTSLVAGDTALVQAGEPFHLADAPDALDRPHERYELSCFVPDGFGPADISCATPELIVTPSTTGVPGETSLLVGAYRASGRRHERLLRALPQVMVINEDPEMCLWLEQSAADAVRFSAGSQALMDRLLDWALVCTLRSWLAEQQQCAPAWYRGMADPIVGPALTAIHDRPFHRWTVASLAAEAAVSRALFARRFTEVMGEPPLAYLTEWRMAEAEELLADPARSVAQVATTVGYSDSFGFSAAFKRLRGTSPTEFRAALVRAAPHDESSSGWVSRITTASNHSTRSRRTSATRTGGSVSR</sequence>
<feature type="domain" description="HTH araC/xylS-type" evidence="5">
    <location>
        <begin position="215"/>
        <end position="313"/>
    </location>
</feature>
<evidence type="ECO:0000256" key="2">
    <source>
        <dbReference type="ARBA" id="ARBA00023125"/>
    </source>
</evidence>
<dbReference type="Pfam" id="PF12852">
    <property type="entry name" value="Cupin_6"/>
    <property type="match status" value="1"/>
</dbReference>
<dbReference type="PANTHER" id="PTHR46796">
    <property type="entry name" value="HTH-TYPE TRANSCRIPTIONAL ACTIVATOR RHAS-RELATED"/>
    <property type="match status" value="1"/>
</dbReference>
<dbReference type="GO" id="GO:0043565">
    <property type="term" value="F:sequence-specific DNA binding"/>
    <property type="evidence" value="ECO:0007669"/>
    <property type="project" value="InterPro"/>
</dbReference>
<proteinExistence type="predicted"/>
<dbReference type="PROSITE" id="PS00041">
    <property type="entry name" value="HTH_ARAC_FAMILY_1"/>
    <property type="match status" value="1"/>
</dbReference>
<protein>
    <submittedName>
        <fullName evidence="6">Cupin</fullName>
    </submittedName>
</protein>
<dbReference type="InterPro" id="IPR009057">
    <property type="entry name" value="Homeodomain-like_sf"/>
</dbReference>
<feature type="region of interest" description="Disordered" evidence="4">
    <location>
        <begin position="325"/>
        <end position="355"/>
    </location>
</feature>
<evidence type="ECO:0000313" key="7">
    <source>
        <dbReference type="Proteomes" id="UP000321424"/>
    </source>
</evidence>
<dbReference type="Pfam" id="PF12833">
    <property type="entry name" value="HTH_18"/>
    <property type="match status" value="1"/>
</dbReference>
<dbReference type="SUPFAM" id="SSF46689">
    <property type="entry name" value="Homeodomain-like"/>
    <property type="match status" value="2"/>
</dbReference>
<dbReference type="InterPro" id="IPR032783">
    <property type="entry name" value="AraC_lig"/>
</dbReference>
<keyword evidence="2" id="KW-0238">DNA-binding</keyword>
<dbReference type="SMART" id="SM00342">
    <property type="entry name" value="HTH_ARAC"/>
    <property type="match status" value="1"/>
</dbReference>
<dbReference type="EMBL" id="BJXA01000001">
    <property type="protein sequence ID" value="GEM35571.1"/>
    <property type="molecule type" value="Genomic_DNA"/>
</dbReference>
<evidence type="ECO:0000256" key="3">
    <source>
        <dbReference type="ARBA" id="ARBA00023163"/>
    </source>
</evidence>
<evidence type="ECO:0000259" key="5">
    <source>
        <dbReference type="PROSITE" id="PS01124"/>
    </source>
</evidence>
<dbReference type="RefSeq" id="WP_147127938.1">
    <property type="nucleotide sequence ID" value="NZ_BJXA01000001.1"/>
</dbReference>
<name>A0A511M4J8_9NOCA</name>
<dbReference type="InterPro" id="IPR018062">
    <property type="entry name" value="HTH_AraC-typ_CS"/>
</dbReference>
<organism evidence="6 7">
    <name type="scientific">Nocardia ninae NBRC 108245</name>
    <dbReference type="NCBI Taxonomy" id="1210091"/>
    <lineage>
        <taxon>Bacteria</taxon>
        <taxon>Bacillati</taxon>
        <taxon>Actinomycetota</taxon>
        <taxon>Actinomycetes</taxon>
        <taxon>Mycobacteriales</taxon>
        <taxon>Nocardiaceae</taxon>
        <taxon>Nocardia</taxon>
    </lineage>
</organism>
<dbReference type="PRINTS" id="PR00032">
    <property type="entry name" value="HTHARAC"/>
</dbReference>
<dbReference type="Proteomes" id="UP000321424">
    <property type="component" value="Unassembled WGS sequence"/>
</dbReference>
<reference evidence="6 7" key="1">
    <citation type="submission" date="2019-07" db="EMBL/GenBank/DDBJ databases">
        <title>Whole genome shotgun sequence of Nocardia ninae NBRC 108245.</title>
        <authorList>
            <person name="Hosoyama A."/>
            <person name="Uohara A."/>
            <person name="Ohji S."/>
            <person name="Ichikawa N."/>
        </authorList>
    </citation>
    <scope>NUCLEOTIDE SEQUENCE [LARGE SCALE GENOMIC DNA]</scope>
    <source>
        <strain evidence="6 7">NBRC 108245</strain>
    </source>
</reference>